<organism evidence="3 4">
    <name type="scientific">Paraphoma chrysanthemicola</name>
    <dbReference type="NCBI Taxonomy" id="798071"/>
    <lineage>
        <taxon>Eukaryota</taxon>
        <taxon>Fungi</taxon>
        <taxon>Dikarya</taxon>
        <taxon>Ascomycota</taxon>
        <taxon>Pezizomycotina</taxon>
        <taxon>Dothideomycetes</taxon>
        <taxon>Pleosporomycetidae</taxon>
        <taxon>Pleosporales</taxon>
        <taxon>Pleosporineae</taxon>
        <taxon>Phaeosphaeriaceae</taxon>
        <taxon>Paraphoma</taxon>
    </lineage>
</organism>
<feature type="region of interest" description="Disordered" evidence="2">
    <location>
        <begin position="682"/>
        <end position="712"/>
    </location>
</feature>
<evidence type="ECO:0000256" key="1">
    <source>
        <dbReference type="SAM" id="Coils"/>
    </source>
</evidence>
<sequence>MVPCRPRITPTTAMNPNTAPRPASVRSKGGAELPWDHLPPVNIGFPWRRVLALVLFVVVALSWDACTFQKRNPLSPAISRQARDWRNTPPFYDVTNASLPSLTCIESRTNSTIDEWIVLATQLVKRQQHLPKSSNIAQRMKAHQDDSSRTAQYMNNFHRATIQSLLEDKQRIEAAEADLLRYETLTRFESPTRILCVNAVLRILQGVHSVSAFIYDAAQSLLVSSRNAVQDSMHDRGYTMPQSYDYTLIRVHTAYRCVHSIVTYLSDAVQSSLVSRLKGIQDMIHEEGYFMRPHGALYAHLGTMYHIVRPYLPSELPMPIPYPPCSHSTPPKDVMVSLLNSLCETKQDFGETWTRGGGHVVHLRNNLRQVTETHEVMREEWIHKLYSMATCMRVWWRGACSAYTYAKYARAPYYKEMGQVLTGAESAIQSLEQDENVYTALLPTIAGVEETICDWATKMKAGDIEVTLNDITTELSRPFQVGSLESTAIEWPIRERRCIGYEHDKQKKGCEAGNSDDSGAAGHALTVKMCPPSGYTTDSSQKMQFSPLPFLLLPAATCQPLSNMSQPIAGFNPDDYELKDILEAYGLPPFPDLPPLARVNETLETRPSKLNDPEEARQVPGQPGYWEGYARSAHTLAIQYAKQAQDLQNELAKLKSEAAEHDSVQEMAALVQLLFREDEDIEDEADEQNSGENAPDDEHVTTHASGKRAMNTTPRTYRALAELRNQQVKNAVEATQLADKTMEVLRARDTDVTKVNNELLTEKSSMTAEQENLRTLVRNLSSEMVYLKQALWGLCAMFLNTRELCTGLLAAFLDVVVAYAPQVTISEPLLRDYANLQRVWSLEQGQSSKFLSRHAPRIVSVCKEALLVRNRRLSPPMTDEDIDNAIRLDFEPLDVFAEEREDTEQLLTQKRLYKTVCQAVSETPLGEEKVVLRTLAKRYKRMHVDGAPVALGAHPTPAKA</sequence>
<dbReference type="EMBL" id="JAGMVJ010000026">
    <property type="protein sequence ID" value="KAH7070839.1"/>
    <property type="molecule type" value="Genomic_DNA"/>
</dbReference>
<keyword evidence="1" id="KW-0175">Coiled coil</keyword>
<dbReference type="Proteomes" id="UP000813461">
    <property type="component" value="Unassembled WGS sequence"/>
</dbReference>
<feature type="compositionally biased region" description="Low complexity" evidence="2">
    <location>
        <begin position="9"/>
        <end position="23"/>
    </location>
</feature>
<evidence type="ECO:0000313" key="3">
    <source>
        <dbReference type="EMBL" id="KAH7070839.1"/>
    </source>
</evidence>
<proteinExistence type="predicted"/>
<dbReference type="AlphaFoldDB" id="A0A8K0QV67"/>
<reference evidence="3" key="1">
    <citation type="journal article" date="2021" name="Nat. Commun.">
        <title>Genetic determinants of endophytism in the Arabidopsis root mycobiome.</title>
        <authorList>
            <person name="Mesny F."/>
            <person name="Miyauchi S."/>
            <person name="Thiergart T."/>
            <person name="Pickel B."/>
            <person name="Atanasova L."/>
            <person name="Karlsson M."/>
            <person name="Huettel B."/>
            <person name="Barry K.W."/>
            <person name="Haridas S."/>
            <person name="Chen C."/>
            <person name="Bauer D."/>
            <person name="Andreopoulos W."/>
            <person name="Pangilinan J."/>
            <person name="LaButti K."/>
            <person name="Riley R."/>
            <person name="Lipzen A."/>
            <person name="Clum A."/>
            <person name="Drula E."/>
            <person name="Henrissat B."/>
            <person name="Kohler A."/>
            <person name="Grigoriev I.V."/>
            <person name="Martin F.M."/>
            <person name="Hacquard S."/>
        </authorList>
    </citation>
    <scope>NUCLEOTIDE SEQUENCE</scope>
    <source>
        <strain evidence="3">MPI-SDFR-AT-0120</strain>
    </source>
</reference>
<evidence type="ECO:0000313" key="4">
    <source>
        <dbReference type="Proteomes" id="UP000813461"/>
    </source>
</evidence>
<accession>A0A8K0QV67</accession>
<protein>
    <submittedName>
        <fullName evidence="3">Uncharacterized protein</fullName>
    </submittedName>
</protein>
<keyword evidence="4" id="KW-1185">Reference proteome</keyword>
<feature type="region of interest" description="Disordered" evidence="2">
    <location>
        <begin position="1"/>
        <end position="28"/>
    </location>
</feature>
<gene>
    <name evidence="3" type="ORF">FB567DRAFT_633791</name>
</gene>
<evidence type="ECO:0000256" key="2">
    <source>
        <dbReference type="SAM" id="MobiDB-lite"/>
    </source>
</evidence>
<comment type="caution">
    <text evidence="3">The sequence shown here is derived from an EMBL/GenBank/DDBJ whole genome shotgun (WGS) entry which is preliminary data.</text>
</comment>
<name>A0A8K0QV67_9PLEO</name>
<feature type="coiled-coil region" evidence="1">
    <location>
        <begin position="637"/>
        <end position="664"/>
    </location>
</feature>